<gene>
    <name evidence="2" type="ORF">Glove_402g68</name>
</gene>
<feature type="region of interest" description="Disordered" evidence="1">
    <location>
        <begin position="143"/>
        <end position="226"/>
    </location>
</feature>
<proteinExistence type="predicted"/>
<reference evidence="2 3" key="1">
    <citation type="submission" date="2018-08" db="EMBL/GenBank/DDBJ databases">
        <title>Genome and evolution of the arbuscular mycorrhizal fungus Diversispora epigaea (formerly Glomus versiforme) and its bacterial endosymbionts.</title>
        <authorList>
            <person name="Sun X."/>
            <person name="Fei Z."/>
            <person name="Harrison M."/>
        </authorList>
    </citation>
    <scope>NUCLEOTIDE SEQUENCE [LARGE SCALE GENOMIC DNA]</scope>
    <source>
        <strain evidence="2 3">IT104</strain>
    </source>
</reference>
<evidence type="ECO:0000256" key="1">
    <source>
        <dbReference type="SAM" id="MobiDB-lite"/>
    </source>
</evidence>
<name>A0A397H4N5_9GLOM</name>
<feature type="region of interest" description="Disordered" evidence="1">
    <location>
        <begin position="86"/>
        <end position="115"/>
    </location>
</feature>
<keyword evidence="3" id="KW-1185">Reference proteome</keyword>
<dbReference type="AlphaFoldDB" id="A0A397H4N5"/>
<evidence type="ECO:0000313" key="2">
    <source>
        <dbReference type="EMBL" id="RHZ56373.1"/>
    </source>
</evidence>
<feature type="compositionally biased region" description="Polar residues" evidence="1">
    <location>
        <begin position="176"/>
        <end position="185"/>
    </location>
</feature>
<feature type="compositionally biased region" description="Basic and acidic residues" evidence="1">
    <location>
        <begin position="210"/>
        <end position="219"/>
    </location>
</feature>
<evidence type="ECO:0000313" key="3">
    <source>
        <dbReference type="Proteomes" id="UP000266861"/>
    </source>
</evidence>
<feature type="compositionally biased region" description="Basic residues" evidence="1">
    <location>
        <begin position="189"/>
        <end position="198"/>
    </location>
</feature>
<dbReference type="OrthoDB" id="2441378at2759"/>
<sequence>MTQNLYKKFLSNYYRPEKNKGLIFFAQIKKILRFFLRKASYTPQVQMENNNNVSLVEDTHHKSPSIQQTTRTSHTTSELVHTQAVNLSMPSGGPTHPLGSLIHPTPTSTPPPLPSIQQLQQVNIQQPITFVFERFCSGVPTPLSMHTPIPSPKSIGRLDEDATVDAMDTRPPRNRLTINTTQGNDTVKKNRKKRKHQSYRSPMDSPISLNRDDDSKSDSDYGDNLLNEYSTRSEACSDYDIEESSMISPVDGLKRLLMQFTAMSPIRLESILPVLLDNDIDDPEILLFIQNEQFLRDLRGKNGSEISRGNCLLLWHGIQEHRNSATVHTPKSISSCDSSTSSYSPPPPSSRNRPETNVSSVNPPKSKRQKLDLVEREEHNMNNNNNNNMNNMNSSLSERRHNNYSNHFSNKQRVKAPKLSMSTIEEVHVRVDRVLSVVSSENERRKQIVHSRNPVIKPTVKFEDFVAELKQAHMIPVAFGTLRDMRFAYMLKKLDRHLYAETLANNRSNVTEFYRSCQEVCEEKFKDEELEAALPWLDLKAKLYYKQY</sequence>
<organism evidence="2 3">
    <name type="scientific">Diversispora epigaea</name>
    <dbReference type="NCBI Taxonomy" id="1348612"/>
    <lineage>
        <taxon>Eukaryota</taxon>
        <taxon>Fungi</taxon>
        <taxon>Fungi incertae sedis</taxon>
        <taxon>Mucoromycota</taxon>
        <taxon>Glomeromycotina</taxon>
        <taxon>Glomeromycetes</taxon>
        <taxon>Diversisporales</taxon>
        <taxon>Diversisporaceae</taxon>
        <taxon>Diversispora</taxon>
    </lineage>
</organism>
<feature type="region of interest" description="Disordered" evidence="1">
    <location>
        <begin position="324"/>
        <end position="370"/>
    </location>
</feature>
<protein>
    <submittedName>
        <fullName evidence="2">Uncharacterized protein</fullName>
    </submittedName>
</protein>
<feature type="compositionally biased region" description="Low complexity" evidence="1">
    <location>
        <begin position="330"/>
        <end position="343"/>
    </location>
</feature>
<comment type="caution">
    <text evidence="2">The sequence shown here is derived from an EMBL/GenBank/DDBJ whole genome shotgun (WGS) entry which is preliminary data.</text>
</comment>
<dbReference type="EMBL" id="PQFF01000359">
    <property type="protein sequence ID" value="RHZ56373.1"/>
    <property type="molecule type" value="Genomic_DNA"/>
</dbReference>
<accession>A0A397H4N5</accession>
<dbReference type="Proteomes" id="UP000266861">
    <property type="component" value="Unassembled WGS sequence"/>
</dbReference>